<feature type="region of interest" description="Disordered" evidence="1">
    <location>
        <begin position="89"/>
        <end position="112"/>
    </location>
</feature>
<dbReference type="RefSeq" id="WP_078284493.1">
    <property type="nucleotide sequence ID" value="NZ_PECL01000007.1"/>
</dbReference>
<proteinExistence type="predicted"/>
<evidence type="ECO:0000313" key="2">
    <source>
        <dbReference type="EMBL" id="TEA06109.1"/>
    </source>
</evidence>
<evidence type="ECO:0000256" key="1">
    <source>
        <dbReference type="SAM" id="MobiDB-lite"/>
    </source>
</evidence>
<evidence type="ECO:0000313" key="3">
    <source>
        <dbReference type="Proteomes" id="UP000294604"/>
    </source>
</evidence>
<dbReference type="Proteomes" id="UP000294604">
    <property type="component" value="Unassembled WGS sequence"/>
</dbReference>
<accession>A0A4R8SUX4</accession>
<sequence length="203" mass="21999">MAPVNINVPGIKSAMENVHTCLEDTFTQIKKMNEALDTVVNAHKSTNAQTIQQDAAAIERDLREAFAAMKQTHSDVYEKGNALLVKAGQPTIPEPASPELGPERSPGSYNDEDIVYDPQALEHYQEAHATAQQAGTIVAEINDLFQNKIPVAFDSQASASIVAHHQVINGNFEEAHQGMLKLLGDTAPGEVDELFALDRQLSG</sequence>
<reference evidence="2 3" key="1">
    <citation type="journal article" date="2019" name="Sci. Rep.">
        <title>Extended insight into the Mycobacterium chelonae-abscessus complex through whole genome sequencing of Mycobacterium salmoniphilum outbreak and Mycobacterium salmoniphilum-like strains.</title>
        <authorList>
            <person name="Behra P.R.K."/>
            <person name="Das S."/>
            <person name="Pettersson B.M.F."/>
            <person name="Shirreff L."/>
            <person name="DuCote T."/>
            <person name="Jacobsson K.G."/>
            <person name="Ennis D.G."/>
            <person name="Kirsebom L.A."/>
        </authorList>
    </citation>
    <scope>NUCLEOTIDE SEQUENCE [LARGE SCALE GENOMIC DNA]</scope>
    <source>
        <strain evidence="2 3">CCUG 60884</strain>
    </source>
</reference>
<dbReference type="EMBL" id="PECL01000007">
    <property type="protein sequence ID" value="TEA06109.1"/>
    <property type="molecule type" value="Genomic_DNA"/>
</dbReference>
<dbReference type="AlphaFoldDB" id="A0A4R8SUX4"/>
<name>A0A4R8SUX4_9MYCO</name>
<comment type="caution">
    <text evidence="2">The sequence shown here is derived from an EMBL/GenBank/DDBJ whole genome shotgun (WGS) entry which is preliminary data.</text>
</comment>
<protein>
    <submittedName>
        <fullName evidence="2">Uncharacterized protein</fullName>
    </submittedName>
</protein>
<gene>
    <name evidence="2" type="ORF">CCUG60884_01246</name>
</gene>
<organism evidence="2 3">
    <name type="scientific">Mycobacteroides salmoniphilum</name>
    <dbReference type="NCBI Taxonomy" id="404941"/>
    <lineage>
        <taxon>Bacteria</taxon>
        <taxon>Bacillati</taxon>
        <taxon>Actinomycetota</taxon>
        <taxon>Actinomycetes</taxon>
        <taxon>Mycobacteriales</taxon>
        <taxon>Mycobacteriaceae</taxon>
        <taxon>Mycobacteroides</taxon>
    </lineage>
</organism>